<dbReference type="Gene3D" id="1.10.240.10">
    <property type="entry name" value="Tyrosyl-Transfer RNA Synthetase"/>
    <property type="match status" value="1"/>
</dbReference>
<gene>
    <name evidence="11" type="primary">TYS1</name>
    <name evidence="11" type="ORF">CFO_g5533</name>
</gene>
<evidence type="ECO:0000256" key="6">
    <source>
        <dbReference type="ARBA" id="ARBA00023146"/>
    </source>
</evidence>
<dbReference type="GO" id="GO:0004831">
    <property type="term" value="F:tyrosine-tRNA ligase activity"/>
    <property type="evidence" value="ECO:0007669"/>
    <property type="project" value="UniProtKB-EC"/>
</dbReference>
<dbReference type="PIRSF" id="PIRSF006588">
    <property type="entry name" value="TyrRS_arch_euk"/>
    <property type="match status" value="1"/>
</dbReference>
<dbReference type="SUPFAM" id="SSF52374">
    <property type="entry name" value="Nucleotidylyl transferase"/>
    <property type="match status" value="1"/>
</dbReference>
<comment type="caution">
    <text evidence="11">The sequence shown here is derived from an EMBL/GenBank/DDBJ whole genome shotgun (WGS) entry which is preliminary data.</text>
</comment>
<evidence type="ECO:0000256" key="7">
    <source>
        <dbReference type="ARBA" id="ARBA00033323"/>
    </source>
</evidence>
<dbReference type="PANTHER" id="PTHR46264">
    <property type="entry name" value="TYROSINE-TRNA LIGASE"/>
    <property type="match status" value="1"/>
</dbReference>
<keyword evidence="2 9" id="KW-0436">Ligase</keyword>
<comment type="catalytic activity">
    <reaction evidence="8 9">
        <text>tRNA(Tyr) + L-tyrosine + ATP = L-tyrosyl-tRNA(Tyr) + AMP + diphosphate + H(+)</text>
        <dbReference type="Rhea" id="RHEA:10220"/>
        <dbReference type="Rhea" id="RHEA-COMP:9706"/>
        <dbReference type="Rhea" id="RHEA-COMP:9707"/>
        <dbReference type="ChEBI" id="CHEBI:15378"/>
        <dbReference type="ChEBI" id="CHEBI:30616"/>
        <dbReference type="ChEBI" id="CHEBI:33019"/>
        <dbReference type="ChEBI" id="CHEBI:58315"/>
        <dbReference type="ChEBI" id="CHEBI:78442"/>
        <dbReference type="ChEBI" id="CHEBI:78536"/>
        <dbReference type="ChEBI" id="CHEBI:456215"/>
        <dbReference type="EC" id="6.1.1.1"/>
    </reaction>
</comment>
<reference evidence="11 12" key="1">
    <citation type="submission" date="2015-04" db="EMBL/GenBank/DDBJ databases">
        <title>Genome sequence of Ceratocystis platani, a major pathogen of plane trees.</title>
        <authorList>
            <person name="Belbahri L."/>
        </authorList>
    </citation>
    <scope>NUCLEOTIDE SEQUENCE [LARGE SCALE GENOMIC DNA]</scope>
    <source>
        <strain evidence="11 12">CFO</strain>
    </source>
</reference>
<dbReference type="InterPro" id="IPR002305">
    <property type="entry name" value="aa-tRNA-synth_Ic"/>
</dbReference>
<evidence type="ECO:0000256" key="10">
    <source>
        <dbReference type="SAM" id="MobiDB-lite"/>
    </source>
</evidence>
<keyword evidence="4 9" id="KW-0067">ATP-binding</keyword>
<keyword evidence="5 9" id="KW-0648">Protein biosynthesis</keyword>
<comment type="similarity">
    <text evidence="9">Belongs to the class-I aminoacyl-tRNA synthetase family.</text>
</comment>
<evidence type="ECO:0000256" key="2">
    <source>
        <dbReference type="ARBA" id="ARBA00022598"/>
    </source>
</evidence>
<dbReference type="InterPro" id="IPR050489">
    <property type="entry name" value="Tyr-tRNA_synthase"/>
</dbReference>
<dbReference type="GO" id="GO:0005524">
    <property type="term" value="F:ATP binding"/>
    <property type="evidence" value="ECO:0007669"/>
    <property type="project" value="UniProtKB-KW"/>
</dbReference>
<evidence type="ECO:0000256" key="1">
    <source>
        <dbReference type="ARBA" id="ARBA00013160"/>
    </source>
</evidence>
<sequence length="399" mass="43787">MSKRTLTADEKYALITSNLQEVISGDIIKKILPERDISIYWGTATTGRPHAAYLVPAIKVAQFLQAGCTVKVLLADLHAFLDADKAPEGVLENRAQYYERIIRSLLSSVGVDLSRLEFVRGSSYQLTPEYMRDLLRLSKKVSVHDALRASSEIVKVMGEPCMADGLYPLMQLLDEEYLKVDAEFGGLDQRKIFGLSHDAMPKLGFKNRCHLMNPMVPGLSGGKMSSSDPKSKIDLLEDSASIKKKISKAVCAPRETDGNGVLSFIEHVIFPYSQLQSENGVGSVSVTLKDATEPTVFTNFADLAAAYAEDSLTPQLAKRIVEEGLTKLTDSIRAEFAADAKWQEIAAAAYPEPVVPVKVKKEKKQKKPRGERPDDAALTATGKQDEKKSNVVVPVEETA</sequence>
<evidence type="ECO:0000256" key="8">
    <source>
        <dbReference type="ARBA" id="ARBA00048248"/>
    </source>
</evidence>
<dbReference type="EMBL" id="LBBL01000650">
    <property type="protein sequence ID" value="KKF92114.1"/>
    <property type="molecule type" value="Genomic_DNA"/>
</dbReference>
<dbReference type="PANTHER" id="PTHR46264:SF4">
    <property type="entry name" value="TYROSINE--TRNA LIGASE, CYTOPLASMIC"/>
    <property type="match status" value="1"/>
</dbReference>
<dbReference type="Gene3D" id="3.40.50.620">
    <property type="entry name" value="HUPs"/>
    <property type="match status" value="1"/>
</dbReference>
<dbReference type="Pfam" id="PF00579">
    <property type="entry name" value="tRNA-synt_1b"/>
    <property type="match status" value="1"/>
</dbReference>
<accession>A0A0F8D7K7</accession>
<dbReference type="AlphaFoldDB" id="A0A0F8D7K7"/>
<name>A0A0F8D7K7_CERFI</name>
<proteinExistence type="inferred from homology"/>
<dbReference type="GO" id="GO:0005737">
    <property type="term" value="C:cytoplasm"/>
    <property type="evidence" value="ECO:0007669"/>
    <property type="project" value="TreeGrafter"/>
</dbReference>
<dbReference type="InterPro" id="IPR023617">
    <property type="entry name" value="Tyr-tRNA-ligase_arc/euk-type"/>
</dbReference>
<dbReference type="NCBIfam" id="TIGR00234">
    <property type="entry name" value="tyrS"/>
    <property type="match status" value="1"/>
</dbReference>
<dbReference type="NCBIfam" id="NF006330">
    <property type="entry name" value="PRK08560.1"/>
    <property type="match status" value="1"/>
</dbReference>
<dbReference type="InterPro" id="IPR014729">
    <property type="entry name" value="Rossmann-like_a/b/a_fold"/>
</dbReference>
<protein>
    <recommendedName>
        <fullName evidence="1 9">Tyrosine--tRNA ligase</fullName>
        <ecNumber evidence="1 9">6.1.1.1</ecNumber>
    </recommendedName>
    <alternativeName>
        <fullName evidence="7 9">Tyrosyl-tRNA synthetase</fullName>
    </alternativeName>
</protein>
<evidence type="ECO:0000256" key="9">
    <source>
        <dbReference type="RuleBase" id="RU361234"/>
    </source>
</evidence>
<evidence type="ECO:0000256" key="5">
    <source>
        <dbReference type="ARBA" id="ARBA00022917"/>
    </source>
</evidence>
<dbReference type="PRINTS" id="PR01040">
    <property type="entry name" value="TRNASYNTHTYR"/>
</dbReference>
<evidence type="ECO:0000256" key="4">
    <source>
        <dbReference type="ARBA" id="ARBA00022840"/>
    </source>
</evidence>
<dbReference type="EC" id="6.1.1.1" evidence="1 9"/>
<feature type="region of interest" description="Disordered" evidence="10">
    <location>
        <begin position="359"/>
        <end position="399"/>
    </location>
</feature>
<dbReference type="Proteomes" id="UP000034841">
    <property type="component" value="Unassembled WGS sequence"/>
</dbReference>
<keyword evidence="6 9" id="KW-0030">Aminoacyl-tRNA synthetase</keyword>
<dbReference type="GO" id="GO:0006437">
    <property type="term" value="P:tyrosyl-tRNA aminoacylation"/>
    <property type="evidence" value="ECO:0007669"/>
    <property type="project" value="InterPro"/>
</dbReference>
<dbReference type="OrthoDB" id="197206at2759"/>
<evidence type="ECO:0000256" key="3">
    <source>
        <dbReference type="ARBA" id="ARBA00022741"/>
    </source>
</evidence>
<evidence type="ECO:0000313" key="12">
    <source>
        <dbReference type="Proteomes" id="UP000034841"/>
    </source>
</evidence>
<dbReference type="InterPro" id="IPR002307">
    <property type="entry name" value="Tyr-tRNA-ligase"/>
</dbReference>
<keyword evidence="3 9" id="KW-0547">Nucleotide-binding</keyword>
<evidence type="ECO:0000313" key="11">
    <source>
        <dbReference type="EMBL" id="KKF92114.1"/>
    </source>
</evidence>
<organism evidence="11 12">
    <name type="scientific">Ceratocystis fimbriata f. sp. platani</name>
    <dbReference type="NCBI Taxonomy" id="88771"/>
    <lineage>
        <taxon>Eukaryota</taxon>
        <taxon>Fungi</taxon>
        <taxon>Dikarya</taxon>
        <taxon>Ascomycota</taxon>
        <taxon>Pezizomycotina</taxon>
        <taxon>Sordariomycetes</taxon>
        <taxon>Hypocreomycetidae</taxon>
        <taxon>Microascales</taxon>
        <taxon>Ceratocystidaceae</taxon>
        <taxon>Ceratocystis</taxon>
    </lineage>
</organism>
<keyword evidence="12" id="KW-1185">Reference proteome</keyword>